<dbReference type="Proteomes" id="UP000194137">
    <property type="component" value="Chromosome"/>
</dbReference>
<dbReference type="AlphaFoldDB" id="A0A1W6ZUB4"/>
<name>A0A1W6ZUB4_9HYPH</name>
<feature type="domain" description="UmuC" evidence="2">
    <location>
        <begin position="43"/>
        <end position="162"/>
    </location>
</feature>
<gene>
    <name evidence="3" type="ORF">CAK95_19225</name>
</gene>
<organism evidence="3 4">
    <name type="scientific">Pseudorhodoplanes sinuspersici</name>
    <dbReference type="NCBI Taxonomy" id="1235591"/>
    <lineage>
        <taxon>Bacteria</taxon>
        <taxon>Pseudomonadati</taxon>
        <taxon>Pseudomonadota</taxon>
        <taxon>Alphaproteobacteria</taxon>
        <taxon>Hyphomicrobiales</taxon>
        <taxon>Pseudorhodoplanes</taxon>
    </lineage>
</organism>
<dbReference type="CDD" id="cd03468">
    <property type="entry name" value="PolY_like"/>
    <property type="match status" value="1"/>
</dbReference>
<dbReference type="STRING" id="1235591.CAK95_19225"/>
<dbReference type="SUPFAM" id="SSF56672">
    <property type="entry name" value="DNA/RNA polymerases"/>
    <property type="match status" value="1"/>
</dbReference>
<keyword evidence="4" id="KW-1185">Reference proteome</keyword>
<keyword evidence="1" id="KW-0227">DNA damage</keyword>
<dbReference type="PANTHER" id="PTHR35369:SF2">
    <property type="entry name" value="BLR3025 PROTEIN"/>
    <property type="match status" value="1"/>
</dbReference>
<dbReference type="OrthoDB" id="9788640at2"/>
<evidence type="ECO:0000313" key="4">
    <source>
        <dbReference type="Proteomes" id="UP000194137"/>
    </source>
</evidence>
<proteinExistence type="predicted"/>
<dbReference type="KEGG" id="psin:CAK95_19225"/>
<evidence type="ECO:0000256" key="1">
    <source>
        <dbReference type="ARBA" id="ARBA00022763"/>
    </source>
</evidence>
<dbReference type="InterPro" id="IPR001126">
    <property type="entry name" value="UmuC"/>
</dbReference>
<dbReference type="InterPro" id="IPR050356">
    <property type="entry name" value="SulA_CellDiv_inhibitor"/>
</dbReference>
<dbReference type="PANTHER" id="PTHR35369">
    <property type="entry name" value="BLR3025 PROTEIN-RELATED"/>
    <property type="match status" value="1"/>
</dbReference>
<accession>A0A1W6ZUB4</accession>
<sequence>MRIVSVWLPRWPILRFFTTQTRDPSGEPFDPARPFVLSADASGGPRIAALNMAAEKYGLAVGDPLADARAKAEGLQVAVHDPAADDAALRRLTLWATRYTPSVSPWSEDNGADGFFLDITGAAHLFDGEEKLLADLSHRLSCFGLQARLAIADTPGAAWALSRYHPLHAVVMPGGQEAAALASLPIEALRLSPDTRTTLRRLGFKRVGALIDKPRAPFAARFETELLTRLDQALGHAAEPLRLIVSPPLYHSTRYLLEPIWTQDAVIAVATRLMKDLVHPLVRDGVGARALRLSLYRVDGDVSIVDIGLTMPTRDPSHIARLIDLKLERFTKDIDAGFGFETLGLAVTIAESMDEQQVEFTSVLHGTHEAERCAQLIDHLQQRLGPGSVQQIKPIESHCPERAEEVYTAVDIAQTWPDPDQDRLRPLLLLPRAEPACDVIAMVPEGPPQRFRWRGALHDVLFSQGPERIAGEWWRSSHFQPTRDYYVVEDKAGHRFWLYREGLYERETNRARWFVHGLFA</sequence>
<dbReference type="InterPro" id="IPR043502">
    <property type="entry name" value="DNA/RNA_pol_sf"/>
</dbReference>
<dbReference type="GO" id="GO:0006281">
    <property type="term" value="P:DNA repair"/>
    <property type="evidence" value="ECO:0007669"/>
    <property type="project" value="InterPro"/>
</dbReference>
<evidence type="ECO:0000313" key="3">
    <source>
        <dbReference type="EMBL" id="ARQ00987.1"/>
    </source>
</evidence>
<reference evidence="3 4" key="1">
    <citation type="submission" date="2017-05" db="EMBL/GenBank/DDBJ databases">
        <title>Full genome sequence of Pseudorhodoplanes sinuspersici.</title>
        <authorList>
            <person name="Dastgheib S.M.M."/>
            <person name="Shavandi M."/>
            <person name="Tirandaz H."/>
        </authorList>
    </citation>
    <scope>NUCLEOTIDE SEQUENCE [LARGE SCALE GENOMIC DNA]</scope>
    <source>
        <strain evidence="3 4">RIPI110</strain>
    </source>
</reference>
<evidence type="ECO:0000259" key="2">
    <source>
        <dbReference type="Pfam" id="PF00817"/>
    </source>
</evidence>
<protein>
    <recommendedName>
        <fullName evidence="2">UmuC domain-containing protein</fullName>
    </recommendedName>
</protein>
<dbReference type="EMBL" id="CP021112">
    <property type="protein sequence ID" value="ARQ00987.1"/>
    <property type="molecule type" value="Genomic_DNA"/>
</dbReference>
<dbReference type="RefSeq" id="WP_086089382.1">
    <property type="nucleotide sequence ID" value="NZ_CP021112.1"/>
</dbReference>
<dbReference type="Pfam" id="PF00817">
    <property type="entry name" value="IMS"/>
    <property type="match status" value="1"/>
</dbReference>